<feature type="transmembrane region" description="Helical" evidence="7">
    <location>
        <begin position="60"/>
        <end position="83"/>
    </location>
</feature>
<dbReference type="InterPro" id="IPR011701">
    <property type="entry name" value="MFS"/>
</dbReference>
<dbReference type="SUPFAM" id="SSF103473">
    <property type="entry name" value="MFS general substrate transporter"/>
    <property type="match status" value="1"/>
</dbReference>
<evidence type="ECO:0000259" key="8">
    <source>
        <dbReference type="PROSITE" id="PS50850"/>
    </source>
</evidence>
<evidence type="ECO:0000256" key="3">
    <source>
        <dbReference type="ARBA" id="ARBA00022448"/>
    </source>
</evidence>
<feature type="transmembrane region" description="Helical" evidence="7">
    <location>
        <begin position="231"/>
        <end position="252"/>
    </location>
</feature>
<feature type="domain" description="Major facilitator superfamily (MFS) profile" evidence="8">
    <location>
        <begin position="62"/>
        <end position="548"/>
    </location>
</feature>
<feature type="transmembrane region" description="Helical" evidence="7">
    <location>
        <begin position="103"/>
        <end position="122"/>
    </location>
</feature>
<dbReference type="Proteomes" id="UP000076842">
    <property type="component" value="Unassembled WGS sequence"/>
</dbReference>
<feature type="transmembrane region" description="Helical" evidence="7">
    <location>
        <begin position="339"/>
        <end position="360"/>
    </location>
</feature>
<dbReference type="PANTHER" id="PTHR23511:SF5">
    <property type="entry name" value="MAJOR FACILITATOR-TYPE TRANSPORTER HXNZ-RELATED"/>
    <property type="match status" value="1"/>
</dbReference>
<proteinExistence type="inferred from homology"/>
<feature type="transmembrane region" description="Helical" evidence="7">
    <location>
        <begin position="152"/>
        <end position="176"/>
    </location>
</feature>
<evidence type="ECO:0000313" key="10">
    <source>
        <dbReference type="Proteomes" id="UP000076842"/>
    </source>
</evidence>
<dbReference type="FunFam" id="1.20.1250.20:FF:000171">
    <property type="entry name" value="MFS general substrate transporter"/>
    <property type="match status" value="1"/>
</dbReference>
<reference evidence="9 10" key="1">
    <citation type="journal article" date="2016" name="Mol. Biol. Evol.">
        <title>Comparative Genomics of Early-Diverging Mushroom-Forming Fungi Provides Insights into the Origins of Lignocellulose Decay Capabilities.</title>
        <authorList>
            <person name="Nagy L.G."/>
            <person name="Riley R."/>
            <person name="Tritt A."/>
            <person name="Adam C."/>
            <person name="Daum C."/>
            <person name="Floudas D."/>
            <person name="Sun H."/>
            <person name="Yadav J.S."/>
            <person name="Pangilinan J."/>
            <person name="Larsson K.H."/>
            <person name="Matsuura K."/>
            <person name="Barry K."/>
            <person name="Labutti K."/>
            <person name="Kuo R."/>
            <person name="Ohm R.A."/>
            <person name="Bhattacharya S.S."/>
            <person name="Shirouzu T."/>
            <person name="Yoshinaga Y."/>
            <person name="Martin F.M."/>
            <person name="Grigoriev I.V."/>
            <person name="Hibbett D.S."/>
        </authorList>
    </citation>
    <scope>NUCLEOTIDE SEQUENCE [LARGE SCALE GENOMIC DNA]</scope>
    <source>
        <strain evidence="9 10">HHB12733</strain>
    </source>
</reference>
<dbReference type="InParanoid" id="A0A165F322"/>
<accession>A0A165F322</accession>
<keyword evidence="3" id="KW-0813">Transport</keyword>
<evidence type="ECO:0000256" key="7">
    <source>
        <dbReference type="SAM" id="Phobius"/>
    </source>
</evidence>
<organism evidence="9 10">
    <name type="scientific">Calocera cornea HHB12733</name>
    <dbReference type="NCBI Taxonomy" id="1353952"/>
    <lineage>
        <taxon>Eukaryota</taxon>
        <taxon>Fungi</taxon>
        <taxon>Dikarya</taxon>
        <taxon>Basidiomycota</taxon>
        <taxon>Agaricomycotina</taxon>
        <taxon>Dacrymycetes</taxon>
        <taxon>Dacrymycetales</taxon>
        <taxon>Dacrymycetaceae</taxon>
        <taxon>Calocera</taxon>
    </lineage>
</organism>
<evidence type="ECO:0000256" key="4">
    <source>
        <dbReference type="ARBA" id="ARBA00022692"/>
    </source>
</evidence>
<comment type="similarity">
    <text evidence="2">Belongs to the major facilitator superfamily.</text>
</comment>
<keyword evidence="5 7" id="KW-1133">Transmembrane helix</keyword>
<dbReference type="AlphaFoldDB" id="A0A165F322"/>
<dbReference type="InterPro" id="IPR020846">
    <property type="entry name" value="MFS_dom"/>
</dbReference>
<feature type="transmembrane region" description="Helical" evidence="7">
    <location>
        <begin position="129"/>
        <end position="146"/>
    </location>
</feature>
<dbReference type="STRING" id="1353952.A0A165F322"/>
<name>A0A165F322_9BASI</name>
<feature type="transmembrane region" description="Helical" evidence="7">
    <location>
        <begin position="443"/>
        <end position="464"/>
    </location>
</feature>
<feature type="transmembrane region" description="Helical" evidence="7">
    <location>
        <begin position="188"/>
        <end position="211"/>
    </location>
</feature>
<dbReference type="GO" id="GO:0016020">
    <property type="term" value="C:membrane"/>
    <property type="evidence" value="ECO:0007669"/>
    <property type="project" value="UniProtKB-SubCell"/>
</dbReference>
<dbReference type="Pfam" id="PF07690">
    <property type="entry name" value="MFS_1"/>
    <property type="match status" value="1"/>
</dbReference>
<keyword evidence="10" id="KW-1185">Reference proteome</keyword>
<dbReference type="Gene3D" id="1.20.1250.20">
    <property type="entry name" value="MFS general substrate transporter like domains"/>
    <property type="match status" value="1"/>
</dbReference>
<evidence type="ECO:0000313" key="9">
    <source>
        <dbReference type="EMBL" id="KZT56083.1"/>
    </source>
</evidence>
<dbReference type="InterPro" id="IPR036259">
    <property type="entry name" value="MFS_trans_sf"/>
</dbReference>
<dbReference type="OrthoDB" id="3936150at2759"/>
<feature type="transmembrane region" description="Helical" evidence="7">
    <location>
        <begin position="387"/>
        <end position="406"/>
    </location>
</feature>
<gene>
    <name evidence="9" type="ORF">CALCODRAFT_436230</name>
</gene>
<feature type="transmembrane region" description="Helical" evidence="7">
    <location>
        <begin position="418"/>
        <end position="437"/>
    </location>
</feature>
<comment type="subcellular location">
    <subcellularLocation>
        <location evidence="1">Membrane</location>
        <topology evidence="1">Multi-pass membrane protein</topology>
    </subcellularLocation>
</comment>
<dbReference type="PANTHER" id="PTHR23511">
    <property type="entry name" value="SYNAPTIC VESICLE GLYCOPROTEIN 2"/>
    <property type="match status" value="1"/>
</dbReference>
<evidence type="ECO:0000256" key="5">
    <source>
        <dbReference type="ARBA" id="ARBA00022989"/>
    </source>
</evidence>
<dbReference type="PROSITE" id="PS50850">
    <property type="entry name" value="MFS"/>
    <property type="match status" value="1"/>
</dbReference>
<dbReference type="GO" id="GO:0022857">
    <property type="term" value="F:transmembrane transporter activity"/>
    <property type="evidence" value="ECO:0007669"/>
    <property type="project" value="InterPro"/>
</dbReference>
<evidence type="ECO:0000256" key="6">
    <source>
        <dbReference type="ARBA" id="ARBA00023136"/>
    </source>
</evidence>
<keyword evidence="6 7" id="KW-0472">Membrane</keyword>
<evidence type="ECO:0000256" key="1">
    <source>
        <dbReference type="ARBA" id="ARBA00004141"/>
    </source>
</evidence>
<protein>
    <submittedName>
        <fullName evidence="9">MFS general substrate transporter</fullName>
    </submittedName>
</protein>
<evidence type="ECO:0000256" key="2">
    <source>
        <dbReference type="ARBA" id="ARBA00008335"/>
    </source>
</evidence>
<keyword evidence="4 7" id="KW-0812">Transmembrane</keyword>
<sequence length="553" mass="60308">MSQPLEKADSKAPAAVDEALAAQEGRLDPKQEGVSTAYELKCLVVNDVLQRQIGMGRYQWELFVLSGWGWMADNIWLQGIAIILPEVQRELIPTTNTSLHVEFATLSLYVGLILGATTWGILSDIIGRRLSWNITLFIAGVFGIAAGASPTMVALCFLSGCIGFGVGGNLPVDGALFLEFIPQSHQPLLTLLSAWWSLGQLVASLVAWPFIIRFSCDPTALTCSRAENPGWRYTFYTLGALTFFMFVIRYFVFNLQESPKYLIAHGRDEEAVAVLHYVAKVNKVELNLSADDLRKAVAAELGPQAVDSRPAKSNWQVVREGMTSFDLSHVRPLFQTTRLAINTSLVIWIWGCLGLAYPLYNGFVTLYLTDAGAAFGDTSLNTTYRNYAIFSIMGIPGSLIACLLVEWKSRWAFGGRKFAMAISTLLSGLFLFLFTTAKNEPAILGWNCATALVENAMYGVLYAYTPEVFPGPHRGTGDGLASCFNRICGLMAPIIKCVVSLPLRLSIVLIEMDRIYAGAANASAPIFVSASLFVVASISMLLLPIETAGKAAM</sequence>
<feature type="transmembrane region" description="Helical" evidence="7">
    <location>
        <begin position="522"/>
        <end position="543"/>
    </location>
</feature>
<dbReference type="EMBL" id="KV423983">
    <property type="protein sequence ID" value="KZT56083.1"/>
    <property type="molecule type" value="Genomic_DNA"/>
</dbReference>